<dbReference type="AlphaFoldDB" id="A0AAN9WRA8"/>
<dbReference type="GO" id="GO:0006417">
    <property type="term" value="P:regulation of translation"/>
    <property type="evidence" value="ECO:0007669"/>
    <property type="project" value="UniProtKB-KW"/>
</dbReference>
<dbReference type="InterPro" id="IPR001040">
    <property type="entry name" value="TIF_eIF_4E"/>
</dbReference>
<protein>
    <recommendedName>
        <fullName evidence="6">eIF-4F 25 kDa subunit</fullName>
    </recommendedName>
</protein>
<evidence type="ECO:0000256" key="3">
    <source>
        <dbReference type="ARBA" id="ARBA00022845"/>
    </source>
</evidence>
<dbReference type="PROSITE" id="PS00813">
    <property type="entry name" value="IF4E"/>
    <property type="match status" value="1"/>
</dbReference>
<keyword evidence="5 7" id="KW-0648">Protein biosynthesis</keyword>
<name>A0AAN9WRA8_9ORTH</name>
<evidence type="ECO:0000313" key="8">
    <source>
        <dbReference type="EMBL" id="KAK7873273.1"/>
    </source>
</evidence>
<evidence type="ECO:0000256" key="2">
    <source>
        <dbReference type="ARBA" id="ARBA00022540"/>
    </source>
</evidence>
<dbReference type="Proteomes" id="UP001378592">
    <property type="component" value="Unassembled WGS sequence"/>
</dbReference>
<reference evidence="8 9" key="1">
    <citation type="submission" date="2024-03" db="EMBL/GenBank/DDBJ databases">
        <title>The genome assembly and annotation of the cricket Gryllus longicercus Weissman &amp; Gray.</title>
        <authorList>
            <person name="Szrajer S."/>
            <person name="Gray D."/>
            <person name="Ylla G."/>
        </authorList>
    </citation>
    <scope>NUCLEOTIDE SEQUENCE [LARGE SCALE GENOMIC DNA]</scope>
    <source>
        <strain evidence="8">DAG 2021-001</strain>
        <tissue evidence="8">Whole body minus gut</tissue>
    </source>
</reference>
<keyword evidence="3" id="KW-0810">Translation regulation</keyword>
<evidence type="ECO:0000256" key="7">
    <source>
        <dbReference type="RuleBase" id="RU004374"/>
    </source>
</evidence>
<dbReference type="GO" id="GO:0003743">
    <property type="term" value="F:translation initiation factor activity"/>
    <property type="evidence" value="ECO:0007669"/>
    <property type="project" value="UniProtKB-KW"/>
</dbReference>
<keyword evidence="2 7" id="KW-0396">Initiation factor</keyword>
<dbReference type="Pfam" id="PF01652">
    <property type="entry name" value="IF4E"/>
    <property type="match status" value="1"/>
</dbReference>
<proteinExistence type="inferred from homology"/>
<dbReference type="GO" id="GO:0000340">
    <property type="term" value="F:RNA 7-methylguanosine cap binding"/>
    <property type="evidence" value="ECO:0007669"/>
    <property type="project" value="UniProtKB-ARBA"/>
</dbReference>
<dbReference type="SUPFAM" id="SSF55418">
    <property type="entry name" value="eIF4e-like"/>
    <property type="match status" value="1"/>
</dbReference>
<dbReference type="InterPro" id="IPR023398">
    <property type="entry name" value="TIF_eIF4e-like"/>
</dbReference>
<evidence type="ECO:0000256" key="6">
    <source>
        <dbReference type="ARBA" id="ARBA00032656"/>
    </source>
</evidence>
<keyword evidence="4 7" id="KW-0694">RNA-binding</keyword>
<gene>
    <name evidence="8" type="ORF">R5R35_011340</name>
</gene>
<comment type="caution">
    <text evidence="8">The sequence shown here is derived from an EMBL/GenBank/DDBJ whole genome shotgun (WGS) entry which is preliminary data.</text>
</comment>
<dbReference type="InterPro" id="IPR019770">
    <property type="entry name" value="TIF_eIF_4E_CS"/>
</dbReference>
<dbReference type="EMBL" id="JAZDUA010000015">
    <property type="protein sequence ID" value="KAK7873273.1"/>
    <property type="molecule type" value="Genomic_DNA"/>
</dbReference>
<dbReference type="GO" id="GO:0016281">
    <property type="term" value="C:eukaryotic translation initiation factor 4F complex"/>
    <property type="evidence" value="ECO:0007669"/>
    <property type="project" value="TreeGrafter"/>
</dbReference>
<evidence type="ECO:0000256" key="4">
    <source>
        <dbReference type="ARBA" id="ARBA00022884"/>
    </source>
</evidence>
<keyword evidence="9" id="KW-1185">Reference proteome</keyword>
<dbReference type="PANTHER" id="PTHR11960:SF8">
    <property type="entry name" value="EUKARYOTIC TRANSLATION INITIATION FACTOR 4E1-RELATED"/>
    <property type="match status" value="1"/>
</dbReference>
<dbReference type="PANTHER" id="PTHR11960">
    <property type="entry name" value="EUKARYOTIC TRANSLATION INITIATION FACTOR 4E RELATED"/>
    <property type="match status" value="1"/>
</dbReference>
<sequence>MVVVCDMAAIKLEVEQEVDKKDENLNDDLTMGLSVKHPLQNTWTLWYFENDRNKSWEENQRKITSFRYAEDFWSLYNHIKPASDLRQGSDYSLFKNDICPMWEDVANKNGGRWLINLEKKQRGNELDKYWLEMLLCLIGEAFDEHSEEVCGAVVNIRAKGDKLALWTGNAQNSQSVIEIGRKLKERLKIGRNVTIGYQIHKDTMVKSGSVTKNTYTV</sequence>
<evidence type="ECO:0000313" key="9">
    <source>
        <dbReference type="Proteomes" id="UP001378592"/>
    </source>
</evidence>
<accession>A0AAN9WRA8</accession>
<evidence type="ECO:0000256" key="1">
    <source>
        <dbReference type="ARBA" id="ARBA00009860"/>
    </source>
</evidence>
<dbReference type="Gene3D" id="3.30.760.10">
    <property type="entry name" value="RNA Cap, Translation Initiation Factor Eif4e"/>
    <property type="match status" value="1"/>
</dbReference>
<comment type="similarity">
    <text evidence="1 7">Belongs to the eukaryotic initiation factor 4E family.</text>
</comment>
<evidence type="ECO:0000256" key="5">
    <source>
        <dbReference type="ARBA" id="ARBA00022917"/>
    </source>
</evidence>
<organism evidence="8 9">
    <name type="scientific">Gryllus longicercus</name>
    <dbReference type="NCBI Taxonomy" id="2509291"/>
    <lineage>
        <taxon>Eukaryota</taxon>
        <taxon>Metazoa</taxon>
        <taxon>Ecdysozoa</taxon>
        <taxon>Arthropoda</taxon>
        <taxon>Hexapoda</taxon>
        <taxon>Insecta</taxon>
        <taxon>Pterygota</taxon>
        <taxon>Neoptera</taxon>
        <taxon>Polyneoptera</taxon>
        <taxon>Orthoptera</taxon>
        <taxon>Ensifera</taxon>
        <taxon>Gryllidea</taxon>
        <taxon>Grylloidea</taxon>
        <taxon>Gryllidae</taxon>
        <taxon>Gryllinae</taxon>
        <taxon>Gryllus</taxon>
    </lineage>
</organism>